<dbReference type="AlphaFoldDB" id="A0A429GEV4"/>
<name>A0A429GEV4_9CREN</name>
<dbReference type="GO" id="GO:0016832">
    <property type="term" value="F:aldehyde-lyase activity"/>
    <property type="evidence" value="ECO:0007669"/>
    <property type="project" value="TreeGrafter"/>
</dbReference>
<reference evidence="5 6" key="1">
    <citation type="submission" date="2018-10" db="EMBL/GenBank/DDBJ databases">
        <title>Co-occurring genomic capacity for anaerobic methane metabolism and dissimilatory sulfite reduction discovered in the Korarchaeota.</title>
        <authorList>
            <person name="Mckay L.J."/>
            <person name="Dlakic M."/>
            <person name="Fields M.W."/>
            <person name="Delmont T.O."/>
            <person name="Eren A.M."/>
            <person name="Jay Z.J."/>
            <person name="Klingelsmith K.B."/>
            <person name="Rusch D.B."/>
            <person name="Inskeep W.P."/>
        </authorList>
    </citation>
    <scope>NUCLEOTIDE SEQUENCE [LARGE SCALE GENOMIC DNA]</scope>
    <source>
        <strain evidence="5 6">MDKW</strain>
    </source>
</reference>
<comment type="caution">
    <text evidence="5">The sequence shown here is derived from an EMBL/GenBank/DDBJ whole genome shotgun (WGS) entry which is preliminary data.</text>
</comment>
<dbReference type="InterPro" id="IPR040442">
    <property type="entry name" value="Pyrv_kinase-like_dom_sf"/>
</dbReference>
<comment type="similarity">
    <text evidence="1">Belongs to the HpcH/HpaI aldolase family.</text>
</comment>
<feature type="domain" description="HpcH/HpaI aldolase/citrate lyase" evidence="4">
    <location>
        <begin position="27"/>
        <end position="244"/>
    </location>
</feature>
<dbReference type="Gene3D" id="3.20.20.60">
    <property type="entry name" value="Phosphoenolpyruvate-binding domains"/>
    <property type="match status" value="1"/>
</dbReference>
<dbReference type="SUPFAM" id="SSF51621">
    <property type="entry name" value="Phosphoenolpyruvate/pyruvate domain"/>
    <property type="match status" value="1"/>
</dbReference>
<dbReference type="EMBL" id="RCOS01000164">
    <property type="protein sequence ID" value="RSN72216.1"/>
    <property type="molecule type" value="Genomic_DNA"/>
</dbReference>
<dbReference type="GO" id="GO:0005737">
    <property type="term" value="C:cytoplasm"/>
    <property type="evidence" value="ECO:0007669"/>
    <property type="project" value="TreeGrafter"/>
</dbReference>
<keyword evidence="6" id="KW-1185">Reference proteome</keyword>
<evidence type="ECO:0000313" key="5">
    <source>
        <dbReference type="EMBL" id="RSN72216.1"/>
    </source>
</evidence>
<evidence type="ECO:0000259" key="4">
    <source>
        <dbReference type="Pfam" id="PF03328"/>
    </source>
</evidence>
<dbReference type="Pfam" id="PF03328">
    <property type="entry name" value="HpcH_HpaI"/>
    <property type="match status" value="1"/>
</dbReference>
<keyword evidence="2" id="KW-0479">Metal-binding</keyword>
<proteinExistence type="inferred from homology"/>
<dbReference type="GO" id="GO:0046872">
    <property type="term" value="F:metal ion binding"/>
    <property type="evidence" value="ECO:0007669"/>
    <property type="project" value="UniProtKB-KW"/>
</dbReference>
<organism evidence="5 6">
    <name type="scientific">Candidatus Methanodesulfokora washburnensis</name>
    <dbReference type="NCBI Taxonomy" id="2478471"/>
    <lineage>
        <taxon>Archaea</taxon>
        <taxon>Thermoproteota</taxon>
        <taxon>Candidatus Korarchaeia</taxon>
        <taxon>Candidatus Korarchaeia incertae sedis</taxon>
        <taxon>Candidatus Methanodesulfokora</taxon>
    </lineage>
</organism>
<dbReference type="PANTHER" id="PTHR30502">
    <property type="entry name" value="2-KETO-3-DEOXY-L-RHAMNONATE ALDOLASE"/>
    <property type="match status" value="1"/>
</dbReference>
<evidence type="ECO:0000256" key="2">
    <source>
        <dbReference type="ARBA" id="ARBA00022723"/>
    </source>
</evidence>
<dbReference type="Proteomes" id="UP000277582">
    <property type="component" value="Unassembled WGS sequence"/>
</dbReference>
<evidence type="ECO:0000256" key="3">
    <source>
        <dbReference type="ARBA" id="ARBA00023239"/>
    </source>
</evidence>
<dbReference type="InterPro" id="IPR050251">
    <property type="entry name" value="HpcH-HpaI_aldolase"/>
</dbReference>
<accession>A0A429GEV4</accession>
<sequence length="262" mass="29661">MQNHKSGRVVRNLKKLLREGALTLGGWITIAHPDVVECLSTLPFDWFVFDMEHAPLDVSILETLIMGVRGTDITPIIRVPWNDIVAIKRVLDIGAKGLMIPWVNTREEAEAAVKYSLYPPRGLRGVGPRRALMYGSVDFLKYYKEFETEELTIAVQIETETALRNIEEIAGVKGIDVFYVGPMDLSVNLGIPLQYNHPKFSEAIQKILDVSKKYDIVPGIHTFDLEMAKRFILMGFRFVTLVTDYVALRAFSMSMLSELGRK</sequence>
<dbReference type="InterPro" id="IPR015813">
    <property type="entry name" value="Pyrv/PenolPyrv_kinase-like_dom"/>
</dbReference>
<keyword evidence="3" id="KW-0456">Lyase</keyword>
<protein>
    <submittedName>
        <fullName evidence="5">2,4-dihydroxyhept-2-ene-1,7-dioic acid aldolase</fullName>
    </submittedName>
</protein>
<dbReference type="PANTHER" id="PTHR30502:SF0">
    <property type="entry name" value="PHOSPHOENOLPYRUVATE CARBOXYLASE FAMILY PROTEIN"/>
    <property type="match status" value="1"/>
</dbReference>
<evidence type="ECO:0000313" key="6">
    <source>
        <dbReference type="Proteomes" id="UP000277582"/>
    </source>
</evidence>
<evidence type="ECO:0000256" key="1">
    <source>
        <dbReference type="ARBA" id="ARBA00005568"/>
    </source>
</evidence>
<gene>
    <name evidence="5" type="ORF">D6D85_14775</name>
</gene>
<dbReference type="InterPro" id="IPR005000">
    <property type="entry name" value="Aldolase/citrate-lyase_domain"/>
</dbReference>